<dbReference type="GO" id="GO:0016020">
    <property type="term" value="C:membrane"/>
    <property type="evidence" value="ECO:0007669"/>
    <property type="project" value="TreeGrafter"/>
</dbReference>
<keyword evidence="1" id="KW-0813">Transport</keyword>
<dbReference type="InterPro" id="IPR011057">
    <property type="entry name" value="Mss4-like_sf"/>
</dbReference>
<dbReference type="GO" id="GO:0007264">
    <property type="term" value="P:small GTPase-mediated signal transduction"/>
    <property type="evidence" value="ECO:0007669"/>
    <property type="project" value="InterPro"/>
</dbReference>
<dbReference type="InterPro" id="IPR011323">
    <property type="entry name" value="Mss4/transl-control_tumour"/>
</dbReference>
<proteinExistence type="predicted"/>
<keyword evidence="3" id="KW-0653">Protein transport</keyword>
<evidence type="ECO:0008006" key="5">
    <source>
        <dbReference type="Google" id="ProtNLM"/>
    </source>
</evidence>
<evidence type="ECO:0000313" key="4">
    <source>
        <dbReference type="EMBL" id="JAS24156.1"/>
    </source>
</evidence>
<reference evidence="4" key="1">
    <citation type="submission" date="2015-12" db="EMBL/GenBank/DDBJ databases">
        <title>De novo transcriptome assembly of four potential Pierce s Disease insect vectors from Arizona vineyards.</title>
        <authorList>
            <person name="Tassone E.E."/>
        </authorList>
    </citation>
    <scope>NUCLEOTIDE SEQUENCE</scope>
</reference>
<dbReference type="AlphaFoldDB" id="A0A1B6DET8"/>
<dbReference type="FunFam" id="2.170.150.10:FF:000005">
    <property type="entry name" value="Guanine nucleotide exchange factor MSS4"/>
    <property type="match status" value="1"/>
</dbReference>
<name>A0A1B6DET8_9HEMI</name>
<evidence type="ECO:0000256" key="1">
    <source>
        <dbReference type="ARBA" id="ARBA00022448"/>
    </source>
</evidence>
<dbReference type="Gene3D" id="2.170.150.10">
    <property type="entry name" value="Metal Binding Protein, Guanine Nucleotide Exchange Factor, Chain A"/>
    <property type="match status" value="1"/>
</dbReference>
<accession>A0A1B6DET8</accession>
<dbReference type="PROSITE" id="PS51796">
    <property type="entry name" value="MSS4"/>
    <property type="match status" value="1"/>
</dbReference>
<dbReference type="PANTHER" id="PTHR13276:SF0">
    <property type="entry name" value="GUANINE NUCLEOTIDE EXCHANGE FACTOR MSS4"/>
    <property type="match status" value="1"/>
</dbReference>
<dbReference type="GO" id="GO:0006892">
    <property type="term" value="P:post-Golgi vesicle-mediated transport"/>
    <property type="evidence" value="ECO:0007669"/>
    <property type="project" value="TreeGrafter"/>
</dbReference>
<dbReference type="GO" id="GO:0008270">
    <property type="term" value="F:zinc ion binding"/>
    <property type="evidence" value="ECO:0007669"/>
    <property type="project" value="TreeGrafter"/>
</dbReference>
<dbReference type="GO" id="GO:0005085">
    <property type="term" value="F:guanyl-nucleotide exchange factor activity"/>
    <property type="evidence" value="ECO:0007669"/>
    <property type="project" value="UniProtKB-KW"/>
</dbReference>
<evidence type="ECO:0000256" key="2">
    <source>
        <dbReference type="ARBA" id="ARBA00022658"/>
    </source>
</evidence>
<dbReference type="Pfam" id="PF04421">
    <property type="entry name" value="Mss4"/>
    <property type="match status" value="1"/>
</dbReference>
<gene>
    <name evidence="4" type="ORF">g.42457</name>
</gene>
<dbReference type="GO" id="GO:0005829">
    <property type="term" value="C:cytosol"/>
    <property type="evidence" value="ECO:0007669"/>
    <property type="project" value="TreeGrafter"/>
</dbReference>
<evidence type="ECO:0000256" key="3">
    <source>
        <dbReference type="ARBA" id="ARBA00022927"/>
    </source>
</evidence>
<dbReference type="PANTHER" id="PTHR13276">
    <property type="entry name" value="GUANINE NUCLEOTIDE EXCHANGE FACTOR MSS4"/>
    <property type="match status" value="1"/>
</dbReference>
<keyword evidence="2" id="KW-0344">Guanine-nucleotide releasing factor</keyword>
<organism evidence="4">
    <name type="scientific">Clastoptera arizonana</name>
    <name type="common">Arizona spittle bug</name>
    <dbReference type="NCBI Taxonomy" id="38151"/>
    <lineage>
        <taxon>Eukaryota</taxon>
        <taxon>Metazoa</taxon>
        <taxon>Ecdysozoa</taxon>
        <taxon>Arthropoda</taxon>
        <taxon>Hexapoda</taxon>
        <taxon>Insecta</taxon>
        <taxon>Pterygota</taxon>
        <taxon>Neoptera</taxon>
        <taxon>Paraneoptera</taxon>
        <taxon>Hemiptera</taxon>
        <taxon>Auchenorrhyncha</taxon>
        <taxon>Cercopoidea</taxon>
        <taxon>Clastopteridae</taxon>
        <taxon>Clastoptera</taxon>
    </lineage>
</organism>
<sequence length="136" mass="15301">MEPNDSQHGNGMDETIKNGIPSLENLIEEGKNKENTFCNLCSCRILNSGNGILKEVEFRLPDMMKKAKCNEDHTSEEITHVWLVNDMLSFENIGVSKSVNGIKYLTCADCEMGPIGWMDLETNISYLAITRVKHGY</sequence>
<dbReference type="InterPro" id="IPR007515">
    <property type="entry name" value="Mss4"/>
</dbReference>
<dbReference type="EMBL" id="GEDC01013142">
    <property type="protein sequence ID" value="JAS24156.1"/>
    <property type="molecule type" value="Transcribed_RNA"/>
</dbReference>
<protein>
    <recommendedName>
        <fullName evidence="5">Mss4-like protein</fullName>
    </recommendedName>
</protein>
<dbReference type="GO" id="GO:0015031">
    <property type="term" value="P:protein transport"/>
    <property type="evidence" value="ECO:0007669"/>
    <property type="project" value="UniProtKB-KW"/>
</dbReference>
<dbReference type="SUPFAM" id="SSF51316">
    <property type="entry name" value="Mss4-like"/>
    <property type="match status" value="1"/>
</dbReference>